<evidence type="ECO:0000313" key="2">
    <source>
        <dbReference type="EMBL" id="CAG8789650.1"/>
    </source>
</evidence>
<gene>
    <name evidence="2" type="ORF">GMARGA_LOCUS21036</name>
</gene>
<organism evidence="2 3">
    <name type="scientific">Gigaspora margarita</name>
    <dbReference type="NCBI Taxonomy" id="4874"/>
    <lineage>
        <taxon>Eukaryota</taxon>
        <taxon>Fungi</taxon>
        <taxon>Fungi incertae sedis</taxon>
        <taxon>Mucoromycota</taxon>
        <taxon>Glomeromycotina</taxon>
        <taxon>Glomeromycetes</taxon>
        <taxon>Diversisporales</taxon>
        <taxon>Gigasporaceae</taxon>
        <taxon>Gigaspora</taxon>
    </lineage>
</organism>
<name>A0ABN7VP74_GIGMA</name>
<proteinExistence type="predicted"/>
<protein>
    <submittedName>
        <fullName evidence="2">31901_t:CDS:1</fullName>
    </submittedName>
</protein>
<feature type="non-terminal residue" evidence="2">
    <location>
        <position position="81"/>
    </location>
</feature>
<sequence>MELTISGILASSAPFPTSPSDYNNNNKSSNHNNHDAPNDYEAFKEQQEAALAFAFPNESSYVLGEHNQNILKTNNQNKKAK</sequence>
<keyword evidence="3" id="KW-1185">Reference proteome</keyword>
<dbReference type="EMBL" id="CAJVQB010019038">
    <property type="protein sequence ID" value="CAG8789650.1"/>
    <property type="molecule type" value="Genomic_DNA"/>
</dbReference>
<feature type="region of interest" description="Disordered" evidence="1">
    <location>
        <begin position="1"/>
        <end position="39"/>
    </location>
</feature>
<dbReference type="Proteomes" id="UP000789901">
    <property type="component" value="Unassembled WGS sequence"/>
</dbReference>
<comment type="caution">
    <text evidence="2">The sequence shown here is derived from an EMBL/GenBank/DDBJ whole genome shotgun (WGS) entry which is preliminary data.</text>
</comment>
<reference evidence="2 3" key="1">
    <citation type="submission" date="2021-06" db="EMBL/GenBank/DDBJ databases">
        <authorList>
            <person name="Kallberg Y."/>
            <person name="Tangrot J."/>
            <person name="Rosling A."/>
        </authorList>
    </citation>
    <scope>NUCLEOTIDE SEQUENCE [LARGE SCALE GENOMIC DNA]</scope>
    <source>
        <strain evidence="2 3">120-4 pot B 10/14</strain>
    </source>
</reference>
<evidence type="ECO:0000256" key="1">
    <source>
        <dbReference type="SAM" id="MobiDB-lite"/>
    </source>
</evidence>
<accession>A0ABN7VP74</accession>
<evidence type="ECO:0000313" key="3">
    <source>
        <dbReference type="Proteomes" id="UP000789901"/>
    </source>
</evidence>